<name>A0A1G7D0C9_9SPHI</name>
<dbReference type="STRING" id="390242.SAMN04488024_1224"/>
<reference evidence="5" key="1">
    <citation type="submission" date="2016-10" db="EMBL/GenBank/DDBJ databases">
        <authorList>
            <person name="Varghese N."/>
            <person name="Submissions S."/>
        </authorList>
    </citation>
    <scope>NUCLEOTIDE SEQUENCE [LARGE SCALE GENOMIC DNA]</scope>
    <source>
        <strain evidence="5">DSM 18609</strain>
    </source>
</reference>
<dbReference type="GO" id="GO:0016788">
    <property type="term" value="F:hydrolase activity, acting on ester bonds"/>
    <property type="evidence" value="ECO:0007669"/>
    <property type="project" value="UniProtKB-ARBA"/>
</dbReference>
<evidence type="ECO:0000259" key="3">
    <source>
        <dbReference type="Pfam" id="PF14607"/>
    </source>
</evidence>
<dbReference type="Proteomes" id="UP000199455">
    <property type="component" value="Unassembled WGS sequence"/>
</dbReference>
<dbReference type="Gene3D" id="3.40.50.1110">
    <property type="entry name" value="SGNH hydrolase"/>
    <property type="match status" value="1"/>
</dbReference>
<evidence type="ECO:0000313" key="4">
    <source>
        <dbReference type="EMBL" id="SDE44933.1"/>
    </source>
</evidence>
<keyword evidence="5" id="KW-1185">Reference proteome</keyword>
<feature type="signal peptide" evidence="1">
    <location>
        <begin position="1"/>
        <end position="22"/>
    </location>
</feature>
<dbReference type="SUPFAM" id="SSF52266">
    <property type="entry name" value="SGNH hydrolase"/>
    <property type="match status" value="1"/>
</dbReference>
<evidence type="ECO:0000259" key="2">
    <source>
        <dbReference type="Pfam" id="PF14606"/>
    </source>
</evidence>
<feature type="chain" id="PRO_5011506363" evidence="1">
    <location>
        <begin position="23"/>
        <end position="375"/>
    </location>
</feature>
<dbReference type="Pfam" id="PF14606">
    <property type="entry name" value="Lipase_GDSL_3"/>
    <property type="match status" value="1"/>
</dbReference>
<organism evidence="4 5">
    <name type="scientific">Pedobacter soli</name>
    <dbReference type="NCBI Taxonomy" id="390242"/>
    <lineage>
        <taxon>Bacteria</taxon>
        <taxon>Pseudomonadati</taxon>
        <taxon>Bacteroidota</taxon>
        <taxon>Sphingobacteriia</taxon>
        <taxon>Sphingobacteriales</taxon>
        <taxon>Sphingobacteriaceae</taxon>
        <taxon>Pedobacter</taxon>
    </lineage>
</organism>
<evidence type="ECO:0000313" key="5">
    <source>
        <dbReference type="Proteomes" id="UP000199455"/>
    </source>
</evidence>
<proteinExistence type="predicted"/>
<dbReference type="Gene3D" id="2.60.120.260">
    <property type="entry name" value="Galactose-binding domain-like"/>
    <property type="match status" value="1"/>
</dbReference>
<feature type="domain" description="SGNH hydrolase-type esterase" evidence="2">
    <location>
        <begin position="188"/>
        <end position="368"/>
    </location>
</feature>
<protein>
    <submittedName>
        <fullName evidence="4">N-terminus of Esterase_SGNH_hydro-type</fullName>
    </submittedName>
</protein>
<dbReference type="Pfam" id="PF14607">
    <property type="entry name" value="GxDLY"/>
    <property type="match status" value="1"/>
</dbReference>
<keyword evidence="1" id="KW-0732">Signal</keyword>
<evidence type="ECO:0000256" key="1">
    <source>
        <dbReference type="SAM" id="SignalP"/>
    </source>
</evidence>
<feature type="domain" description="SGNH hydrolase-type esterase N-terminal" evidence="3">
    <location>
        <begin position="29"/>
        <end position="177"/>
    </location>
</feature>
<dbReference type="EMBL" id="FMZH01000022">
    <property type="protein sequence ID" value="SDE44933.1"/>
    <property type="molecule type" value="Genomic_DNA"/>
</dbReference>
<dbReference type="AlphaFoldDB" id="A0A1G7D0C9"/>
<dbReference type="RefSeq" id="WP_090773301.1">
    <property type="nucleotide sequence ID" value="NZ_FMZH01000022.1"/>
</dbReference>
<dbReference type="InterPro" id="IPR013830">
    <property type="entry name" value="SGNH_hydro"/>
</dbReference>
<dbReference type="InterPro" id="IPR036514">
    <property type="entry name" value="SGNH_hydro_sf"/>
</dbReference>
<dbReference type="InterPro" id="IPR032740">
    <property type="entry name" value="GxDLY"/>
</dbReference>
<accession>A0A1G7D0C9</accession>
<gene>
    <name evidence="4" type="ORF">SAMN04488024_1224</name>
</gene>
<sequence length="375" mass="42259">MRSIIFLVLLTAFMMLNQTTYAQTDAGLKWFNPRLSTAVTVKGKAWQNTDSTNYYNRLPMAAEKEVRKEVWNLAKNTAGEYIDFTTNAKKIIVKYQLAGTKSLDNMPTLGVSGVDLYAQDTENKWHWIKAAYSYKDTVTYSYDNFNTTVSIKKFRLYLPLYNTPKWLKIGVAANADFVAENVDDQPVLVFYGTSIMQGASASRPGMAWLNILGQQLNQPVINLGFSGNGRLETPLVDLMNQTNARLFVLDCQPNLHDKNVYPAEEIEKRIISSVQSLKAKHPNIPVLLVEHSSGLPSVNLDSALTGRYIWTSQILNNTYQKLRKSGIKGLYLLTAKEIGFTDDSTIDGTHPNDLGMKQYADAYEKIIRKILSTKR</sequence>